<dbReference type="GO" id="GO:0016787">
    <property type="term" value="F:hydrolase activity"/>
    <property type="evidence" value="ECO:0007669"/>
    <property type="project" value="UniProtKB-KW"/>
</dbReference>
<feature type="domain" description="VWFA" evidence="7">
    <location>
        <begin position="474"/>
        <end position="683"/>
    </location>
</feature>
<feature type="compositionally biased region" description="Low complexity" evidence="6">
    <location>
        <begin position="192"/>
        <end position="212"/>
    </location>
</feature>
<dbReference type="PANTHER" id="PTHR34043">
    <property type="entry name" value="ALPHA/BETA-HYDROLASES SUPERFAMILY PROTEIN"/>
    <property type="match status" value="1"/>
</dbReference>
<evidence type="ECO:0000313" key="9">
    <source>
        <dbReference type="Proteomes" id="UP000323011"/>
    </source>
</evidence>
<dbReference type="AlphaFoldDB" id="A0A5A8CC93"/>
<dbReference type="Pfam" id="PF07002">
    <property type="entry name" value="Copine"/>
    <property type="match status" value="1"/>
</dbReference>
<gene>
    <name evidence="8" type="ORF">FNF29_05167</name>
</gene>
<keyword evidence="4" id="KW-0378">Hydrolase</keyword>
<keyword evidence="5" id="KW-0443">Lipid metabolism</keyword>
<dbReference type="Pfam" id="PF24708">
    <property type="entry name" value="Lip_C"/>
    <property type="match status" value="1"/>
</dbReference>
<protein>
    <recommendedName>
        <fullName evidence="7">VWFA domain-containing protein</fullName>
    </recommendedName>
</protein>
<dbReference type="Proteomes" id="UP000323011">
    <property type="component" value="Unassembled WGS sequence"/>
</dbReference>
<dbReference type="GO" id="GO:0005576">
    <property type="term" value="C:extracellular region"/>
    <property type="evidence" value="ECO:0007669"/>
    <property type="project" value="UniProtKB-SubCell"/>
</dbReference>
<dbReference type="GO" id="GO:0006629">
    <property type="term" value="P:lipid metabolic process"/>
    <property type="evidence" value="ECO:0007669"/>
    <property type="project" value="UniProtKB-KW"/>
</dbReference>
<dbReference type="EMBL" id="VLTN01000033">
    <property type="protein sequence ID" value="KAA0150592.1"/>
    <property type="molecule type" value="Genomic_DNA"/>
</dbReference>
<keyword evidence="2" id="KW-0964">Secreted</keyword>
<keyword evidence="3" id="KW-0732">Signal</keyword>
<organism evidence="8 9">
    <name type="scientific">Cafeteria roenbergensis</name>
    <name type="common">Marine flagellate</name>
    <dbReference type="NCBI Taxonomy" id="33653"/>
    <lineage>
        <taxon>Eukaryota</taxon>
        <taxon>Sar</taxon>
        <taxon>Stramenopiles</taxon>
        <taxon>Bigyra</taxon>
        <taxon>Opalozoa</taxon>
        <taxon>Bicosoecida</taxon>
        <taxon>Cafeteriaceae</taxon>
        <taxon>Cafeteria</taxon>
    </lineage>
</organism>
<keyword evidence="9" id="KW-1185">Reference proteome</keyword>
<feature type="region of interest" description="Disordered" evidence="6">
    <location>
        <begin position="187"/>
        <end position="212"/>
    </location>
</feature>
<comment type="subcellular location">
    <subcellularLocation>
        <location evidence="1">Secreted</location>
    </subcellularLocation>
</comment>
<sequence length="733" mass="77080">MSGPAPTRLQEPKASLGFPVVCIPGFLAPSTGLRRYWGALTGEIDDEQHRARCLCPAVSGVGSVHERACQVFYALVGGRVDYGEAHAARHGCERFGATIPSRSALHPEWSAQRPVHLIGHSFGGQTARMLIQLLHERAFASHPNTSAEWVASCVAVSAPLCGALATSTLGADPAVLAQWDAEQRGAASRGLSAPPAASESRSPGQATAPEGAAAATAAKAALQSAQWSDASVAYVRWFSAGHLLGAAVHAAEWADLDALRGLGLDFQLTHLGLARSAAGVVGGFVDIVRGLIPGGRSRLYQTTNCAPFDLSVHGAARLNRRTTAQPGVMFASVVGMGAGKGLSRERDVATAAVAAETGGSAVSRQMPGFSAKRWLQGGHDGLASEFTQTAPLVYDADGGACRHAPVREGLPRAGEAAELGVWHVLRVESDHLGIVPSPCDGELARSVLEQVSFSDKYSTWADIQTALRSSGFEDSELVIAIDNTGSNDVKGWGGTGLHDIDVAAVAEGKPATPYDVVLSALGNRILAILDKDSRIPMYGFGDSVCSTHPSGCRLLGEAGSIAEASSIYRDYVTDERIGRSGPTSFAGVIRQCMDRVRVSKRFHTLIILSDGAVDDEPEGGRGASPTVAAIREAADLPMAIVTVGIGIGPWGKMEKFDDRIRGRRCDNFQFVEAPRGEDLHNPARLRSFAVGAMQEIPQLWSWLRAHSKFATPAAMERAAGLPAPVAAKDYGGF</sequence>
<dbReference type="InterPro" id="IPR002035">
    <property type="entry name" value="VWF_A"/>
</dbReference>
<evidence type="ECO:0000256" key="3">
    <source>
        <dbReference type="ARBA" id="ARBA00022729"/>
    </source>
</evidence>
<dbReference type="InterPro" id="IPR010734">
    <property type="entry name" value="Copine_C"/>
</dbReference>
<evidence type="ECO:0000256" key="4">
    <source>
        <dbReference type="ARBA" id="ARBA00022801"/>
    </source>
</evidence>
<proteinExistence type="predicted"/>
<dbReference type="SUPFAM" id="SSF53300">
    <property type="entry name" value="vWA-like"/>
    <property type="match status" value="1"/>
</dbReference>
<evidence type="ECO:0000256" key="1">
    <source>
        <dbReference type="ARBA" id="ARBA00004613"/>
    </source>
</evidence>
<accession>A0A5A8CC93</accession>
<reference evidence="8 9" key="1">
    <citation type="submission" date="2019-07" db="EMBL/GenBank/DDBJ databases">
        <title>Genomes of Cafeteria roenbergensis.</title>
        <authorList>
            <person name="Fischer M.G."/>
            <person name="Hackl T."/>
            <person name="Roman M."/>
        </authorList>
    </citation>
    <scope>NUCLEOTIDE SEQUENCE [LARGE SCALE GENOMIC DNA]</scope>
    <source>
        <strain evidence="8 9">BVI</strain>
    </source>
</reference>
<evidence type="ECO:0000256" key="6">
    <source>
        <dbReference type="SAM" id="MobiDB-lite"/>
    </source>
</evidence>
<dbReference type="InterPro" id="IPR029058">
    <property type="entry name" value="AB_hydrolase_fold"/>
</dbReference>
<evidence type="ECO:0000256" key="5">
    <source>
        <dbReference type="ARBA" id="ARBA00023098"/>
    </source>
</evidence>
<dbReference type="InterPro" id="IPR036465">
    <property type="entry name" value="vWFA_dom_sf"/>
</dbReference>
<evidence type="ECO:0000313" key="8">
    <source>
        <dbReference type="EMBL" id="KAA0150592.1"/>
    </source>
</evidence>
<name>A0A5A8CC93_CAFRO</name>
<evidence type="ECO:0000256" key="2">
    <source>
        <dbReference type="ARBA" id="ARBA00022525"/>
    </source>
</evidence>
<dbReference type="SUPFAM" id="SSF53474">
    <property type="entry name" value="alpha/beta-Hydrolases"/>
    <property type="match status" value="1"/>
</dbReference>
<dbReference type="Gene3D" id="3.40.50.1820">
    <property type="entry name" value="alpha/beta hydrolase"/>
    <property type="match status" value="1"/>
</dbReference>
<dbReference type="InterPro" id="IPR056304">
    <property type="entry name" value="Lip-like_C"/>
</dbReference>
<comment type="caution">
    <text evidence="8">The sequence shown here is derived from an EMBL/GenBank/DDBJ whole genome shotgun (WGS) entry which is preliminary data.</text>
</comment>
<evidence type="ECO:0000259" key="7">
    <source>
        <dbReference type="SMART" id="SM00327"/>
    </source>
</evidence>
<dbReference type="SMART" id="SM00327">
    <property type="entry name" value="VWA"/>
    <property type="match status" value="1"/>
</dbReference>
<dbReference type="PANTHER" id="PTHR34043:SF3">
    <property type="entry name" value="ALPHA_BETA-HYDROLASES SUPERFAMILY PROTEIN"/>
    <property type="match status" value="1"/>
</dbReference>